<evidence type="ECO:0000313" key="2">
    <source>
        <dbReference type="Proteomes" id="UP001060215"/>
    </source>
</evidence>
<organism evidence="1 2">
    <name type="scientific">Camellia lanceoleosa</name>
    <dbReference type="NCBI Taxonomy" id="1840588"/>
    <lineage>
        <taxon>Eukaryota</taxon>
        <taxon>Viridiplantae</taxon>
        <taxon>Streptophyta</taxon>
        <taxon>Embryophyta</taxon>
        <taxon>Tracheophyta</taxon>
        <taxon>Spermatophyta</taxon>
        <taxon>Magnoliopsida</taxon>
        <taxon>eudicotyledons</taxon>
        <taxon>Gunneridae</taxon>
        <taxon>Pentapetalae</taxon>
        <taxon>asterids</taxon>
        <taxon>Ericales</taxon>
        <taxon>Theaceae</taxon>
        <taxon>Camellia</taxon>
    </lineage>
</organism>
<keyword evidence="2" id="KW-1185">Reference proteome</keyword>
<gene>
    <name evidence="1" type="ORF">LOK49_LG06G03492</name>
</gene>
<evidence type="ECO:0000313" key="1">
    <source>
        <dbReference type="EMBL" id="KAI8011643.1"/>
    </source>
</evidence>
<protein>
    <submittedName>
        <fullName evidence="1">Sister chromatid cohesion protein SCC2</fullName>
    </submittedName>
</protein>
<dbReference type="Proteomes" id="UP001060215">
    <property type="component" value="Chromosome 5"/>
</dbReference>
<sequence>MKAFLHSLQEDAKIVHGNGITLQWPSSQPVSSHTISMDLNGTFKEEPADEPVSNHSVSVDSNLHSRSPCNSCGISEDDLQKIQADCLSAIALQLLLKLKRHLKIVYVLNDTQCQEFKTALKEDTVDYSTYTGNIKKRRGRSGRGAGRDDEDYDDDEDWGGSGSGGRRLNNCGRKSNSSRELIGSSLLLQLFVWLDILNVISI</sequence>
<proteinExistence type="predicted"/>
<name>A0ACC0HDE8_9ERIC</name>
<accession>A0ACC0HDE8</accession>
<comment type="caution">
    <text evidence="1">The sequence shown here is derived from an EMBL/GenBank/DDBJ whole genome shotgun (WGS) entry which is preliminary data.</text>
</comment>
<dbReference type="EMBL" id="CM045762">
    <property type="protein sequence ID" value="KAI8011643.1"/>
    <property type="molecule type" value="Genomic_DNA"/>
</dbReference>
<reference evidence="1 2" key="1">
    <citation type="journal article" date="2022" name="Plant J.">
        <title>Chromosome-level genome of Camellia lanceoleosa provides a valuable resource for understanding genome evolution and self-incompatibility.</title>
        <authorList>
            <person name="Gong W."/>
            <person name="Xiao S."/>
            <person name="Wang L."/>
            <person name="Liao Z."/>
            <person name="Chang Y."/>
            <person name="Mo W."/>
            <person name="Hu G."/>
            <person name="Li W."/>
            <person name="Zhao G."/>
            <person name="Zhu H."/>
            <person name="Hu X."/>
            <person name="Ji K."/>
            <person name="Xiang X."/>
            <person name="Song Q."/>
            <person name="Yuan D."/>
            <person name="Jin S."/>
            <person name="Zhang L."/>
        </authorList>
    </citation>
    <scope>NUCLEOTIDE SEQUENCE [LARGE SCALE GENOMIC DNA]</scope>
    <source>
        <strain evidence="1">SQ_2022a</strain>
    </source>
</reference>